<dbReference type="EMBL" id="CAJVQB010115893">
    <property type="protein sequence ID" value="CAG8852765.1"/>
    <property type="molecule type" value="Genomic_DNA"/>
</dbReference>
<evidence type="ECO:0000313" key="1">
    <source>
        <dbReference type="EMBL" id="CAG8852765.1"/>
    </source>
</evidence>
<gene>
    <name evidence="1" type="ORF">GMARGA_LOCUS41586</name>
</gene>
<feature type="non-terminal residue" evidence="1">
    <location>
        <position position="1"/>
    </location>
</feature>
<sequence length="171" mass="20258">ANSYNTYEYGNPKNLFNTECGNPENFFDFEYSNPENFFDFECSNPENFLNLFKPKDASFLDIYQYSNPENFINTEPKNPKNFFGTLESENEINLFNMLMSDCPEAYYEQINNENDFEIIEDNNEKIQFPLELEMSFNNWAELDKWLDNHGLESGFAFTITHSEKDKEDKIP</sequence>
<name>A0ABN7XDT3_GIGMA</name>
<accession>A0ABN7XDT3</accession>
<comment type="caution">
    <text evidence="1">The sequence shown here is derived from an EMBL/GenBank/DDBJ whole genome shotgun (WGS) entry which is preliminary data.</text>
</comment>
<reference evidence="1 2" key="1">
    <citation type="submission" date="2021-06" db="EMBL/GenBank/DDBJ databases">
        <authorList>
            <person name="Kallberg Y."/>
            <person name="Tangrot J."/>
            <person name="Rosling A."/>
        </authorList>
    </citation>
    <scope>NUCLEOTIDE SEQUENCE [LARGE SCALE GENOMIC DNA]</scope>
    <source>
        <strain evidence="1 2">120-4 pot B 10/14</strain>
    </source>
</reference>
<proteinExistence type="predicted"/>
<protein>
    <submittedName>
        <fullName evidence="1">45397_t:CDS:1</fullName>
    </submittedName>
</protein>
<evidence type="ECO:0000313" key="2">
    <source>
        <dbReference type="Proteomes" id="UP000789901"/>
    </source>
</evidence>
<dbReference type="Proteomes" id="UP000789901">
    <property type="component" value="Unassembled WGS sequence"/>
</dbReference>
<keyword evidence="2" id="KW-1185">Reference proteome</keyword>
<organism evidence="1 2">
    <name type="scientific">Gigaspora margarita</name>
    <dbReference type="NCBI Taxonomy" id="4874"/>
    <lineage>
        <taxon>Eukaryota</taxon>
        <taxon>Fungi</taxon>
        <taxon>Fungi incertae sedis</taxon>
        <taxon>Mucoromycota</taxon>
        <taxon>Glomeromycotina</taxon>
        <taxon>Glomeromycetes</taxon>
        <taxon>Diversisporales</taxon>
        <taxon>Gigasporaceae</taxon>
        <taxon>Gigaspora</taxon>
    </lineage>
</organism>